<comment type="caution">
    <text evidence="6">The sequence shown here is derived from an EMBL/GenBank/DDBJ whole genome shotgun (WGS) entry which is preliminary data.</text>
</comment>
<protein>
    <submittedName>
        <fullName evidence="6">Metalloregulator ArsR/SmtB family transcription factor</fullName>
    </submittedName>
</protein>
<evidence type="ECO:0000256" key="3">
    <source>
        <dbReference type="ARBA" id="ARBA00023163"/>
    </source>
</evidence>
<feature type="domain" description="HTH arsR-type" evidence="5">
    <location>
        <begin position="1"/>
        <end position="90"/>
    </location>
</feature>
<dbReference type="InterPro" id="IPR051081">
    <property type="entry name" value="HTH_MetalResp_TranReg"/>
</dbReference>
<evidence type="ECO:0000256" key="1">
    <source>
        <dbReference type="ARBA" id="ARBA00023015"/>
    </source>
</evidence>
<dbReference type="NCBIfam" id="NF033788">
    <property type="entry name" value="HTH_metalloreg"/>
    <property type="match status" value="1"/>
</dbReference>
<dbReference type="InterPro" id="IPR036388">
    <property type="entry name" value="WH-like_DNA-bd_sf"/>
</dbReference>
<keyword evidence="1" id="KW-0805">Transcription regulation</keyword>
<evidence type="ECO:0000256" key="2">
    <source>
        <dbReference type="ARBA" id="ARBA00023125"/>
    </source>
</evidence>
<dbReference type="PRINTS" id="PR00778">
    <property type="entry name" value="HTHARSR"/>
</dbReference>
<dbReference type="PROSITE" id="PS50987">
    <property type="entry name" value="HTH_ARSR_2"/>
    <property type="match status" value="1"/>
</dbReference>
<dbReference type="InterPro" id="IPR001845">
    <property type="entry name" value="HTH_ArsR_DNA-bd_dom"/>
</dbReference>
<dbReference type="InterPro" id="IPR036390">
    <property type="entry name" value="WH_DNA-bd_sf"/>
</dbReference>
<name>A0ABP9FVB0_9MICC</name>
<keyword evidence="7" id="KW-1185">Reference proteome</keyword>
<evidence type="ECO:0000256" key="4">
    <source>
        <dbReference type="SAM" id="MobiDB-lite"/>
    </source>
</evidence>
<dbReference type="Proteomes" id="UP001500368">
    <property type="component" value="Unassembled WGS sequence"/>
</dbReference>
<proteinExistence type="predicted"/>
<dbReference type="Pfam" id="PF12840">
    <property type="entry name" value="HTH_20"/>
    <property type="match status" value="1"/>
</dbReference>
<dbReference type="PANTHER" id="PTHR33154:SF33">
    <property type="entry name" value="TRANSCRIPTIONAL REPRESSOR SDPR"/>
    <property type="match status" value="1"/>
</dbReference>
<keyword evidence="2" id="KW-0238">DNA-binding</keyword>
<accession>A0ABP9FVB0</accession>
<evidence type="ECO:0000313" key="6">
    <source>
        <dbReference type="EMBL" id="GAA4917027.1"/>
    </source>
</evidence>
<dbReference type="RefSeq" id="WP_345477031.1">
    <property type="nucleotide sequence ID" value="NZ_BAABLW010000005.1"/>
</dbReference>
<dbReference type="SUPFAM" id="SSF46785">
    <property type="entry name" value="Winged helix' DNA-binding domain"/>
    <property type="match status" value="1"/>
</dbReference>
<evidence type="ECO:0000259" key="5">
    <source>
        <dbReference type="PROSITE" id="PS50987"/>
    </source>
</evidence>
<reference evidence="7" key="1">
    <citation type="journal article" date="2019" name="Int. J. Syst. Evol. Microbiol.">
        <title>The Global Catalogue of Microorganisms (GCM) 10K type strain sequencing project: providing services to taxonomists for standard genome sequencing and annotation.</title>
        <authorList>
            <consortium name="The Broad Institute Genomics Platform"/>
            <consortium name="The Broad Institute Genome Sequencing Center for Infectious Disease"/>
            <person name="Wu L."/>
            <person name="Ma J."/>
        </authorList>
    </citation>
    <scope>NUCLEOTIDE SEQUENCE [LARGE SCALE GENOMIC DNA]</scope>
    <source>
        <strain evidence="7">JCM 19129</strain>
    </source>
</reference>
<dbReference type="InterPro" id="IPR011991">
    <property type="entry name" value="ArsR-like_HTH"/>
</dbReference>
<gene>
    <name evidence="6" type="ORF">GCM10025790_10640</name>
</gene>
<dbReference type="Gene3D" id="1.10.10.10">
    <property type="entry name" value="Winged helix-like DNA-binding domain superfamily/Winged helix DNA-binding domain"/>
    <property type="match status" value="1"/>
</dbReference>
<evidence type="ECO:0000313" key="7">
    <source>
        <dbReference type="Proteomes" id="UP001500368"/>
    </source>
</evidence>
<dbReference type="EMBL" id="BAABLW010000005">
    <property type="protein sequence ID" value="GAA4917027.1"/>
    <property type="molecule type" value="Genomic_DNA"/>
</dbReference>
<dbReference type="CDD" id="cd00090">
    <property type="entry name" value="HTH_ARSR"/>
    <property type="match status" value="1"/>
</dbReference>
<sequence length="124" mass="13738">MNALDVLGDPVRRRIVEELSSGPCSAGELAQVLHAEFGISQPASSRHLRVLREAEVVEMTVDAQRRLYALKPAAVEEVAAWAQRITGFWNQRLDALETEVARGKSARRRVQPPVVPPTTEKRTA</sequence>
<dbReference type="SMART" id="SM00418">
    <property type="entry name" value="HTH_ARSR"/>
    <property type="match status" value="1"/>
</dbReference>
<feature type="region of interest" description="Disordered" evidence="4">
    <location>
        <begin position="102"/>
        <end position="124"/>
    </location>
</feature>
<keyword evidence="3" id="KW-0804">Transcription</keyword>
<organism evidence="6 7">
    <name type="scientific">Nesterenkonia rhizosphaerae</name>
    <dbReference type="NCBI Taxonomy" id="1348272"/>
    <lineage>
        <taxon>Bacteria</taxon>
        <taxon>Bacillati</taxon>
        <taxon>Actinomycetota</taxon>
        <taxon>Actinomycetes</taxon>
        <taxon>Micrococcales</taxon>
        <taxon>Micrococcaceae</taxon>
        <taxon>Nesterenkonia</taxon>
    </lineage>
</organism>
<dbReference type="PANTHER" id="PTHR33154">
    <property type="entry name" value="TRANSCRIPTIONAL REGULATOR, ARSR FAMILY"/>
    <property type="match status" value="1"/>
</dbReference>